<sequence length="40" mass="4774">MKRSKTHVNSLCHPSPWRKSIKVKIKRQMLVDLRKSVHGY</sequence>
<reference evidence="1" key="1">
    <citation type="submission" date="2014-11" db="EMBL/GenBank/DDBJ databases">
        <authorList>
            <person name="Amaro Gonzalez C."/>
        </authorList>
    </citation>
    <scope>NUCLEOTIDE SEQUENCE</scope>
</reference>
<protein>
    <submittedName>
        <fullName evidence="1">Uncharacterized protein</fullName>
    </submittedName>
</protein>
<name>A0A0E9TK70_ANGAN</name>
<dbReference type="AlphaFoldDB" id="A0A0E9TK70"/>
<organism evidence="1">
    <name type="scientific">Anguilla anguilla</name>
    <name type="common">European freshwater eel</name>
    <name type="synonym">Muraena anguilla</name>
    <dbReference type="NCBI Taxonomy" id="7936"/>
    <lineage>
        <taxon>Eukaryota</taxon>
        <taxon>Metazoa</taxon>
        <taxon>Chordata</taxon>
        <taxon>Craniata</taxon>
        <taxon>Vertebrata</taxon>
        <taxon>Euteleostomi</taxon>
        <taxon>Actinopterygii</taxon>
        <taxon>Neopterygii</taxon>
        <taxon>Teleostei</taxon>
        <taxon>Anguilliformes</taxon>
        <taxon>Anguillidae</taxon>
        <taxon>Anguilla</taxon>
    </lineage>
</organism>
<proteinExistence type="predicted"/>
<dbReference type="EMBL" id="GBXM01055327">
    <property type="protein sequence ID" value="JAH53250.1"/>
    <property type="molecule type" value="Transcribed_RNA"/>
</dbReference>
<reference evidence="1" key="2">
    <citation type="journal article" date="2015" name="Fish Shellfish Immunol.">
        <title>Early steps in the European eel (Anguilla anguilla)-Vibrio vulnificus interaction in the gills: Role of the RtxA13 toxin.</title>
        <authorList>
            <person name="Callol A."/>
            <person name="Pajuelo D."/>
            <person name="Ebbesson L."/>
            <person name="Teles M."/>
            <person name="MacKenzie S."/>
            <person name="Amaro C."/>
        </authorList>
    </citation>
    <scope>NUCLEOTIDE SEQUENCE</scope>
</reference>
<evidence type="ECO:0000313" key="1">
    <source>
        <dbReference type="EMBL" id="JAH53250.1"/>
    </source>
</evidence>
<accession>A0A0E9TK70</accession>